<organism evidence="2">
    <name type="scientific">Faucicola osloensis</name>
    <name type="common">Moraxella osloensis</name>
    <dbReference type="NCBI Taxonomy" id="34062"/>
    <lineage>
        <taxon>Bacteria</taxon>
        <taxon>Pseudomonadati</taxon>
        <taxon>Pseudomonadota</taxon>
        <taxon>Gammaproteobacteria</taxon>
        <taxon>Moraxellales</taxon>
        <taxon>Moraxellaceae</taxon>
        <taxon>Faucicola</taxon>
    </lineage>
</organism>
<evidence type="ECO:0000259" key="1">
    <source>
        <dbReference type="Pfam" id="PF01926"/>
    </source>
</evidence>
<dbReference type="InterPro" id="IPR006073">
    <property type="entry name" value="GTP-bd"/>
</dbReference>
<dbReference type="Pfam" id="PF01926">
    <property type="entry name" value="MMR_HSR1"/>
    <property type="match status" value="1"/>
</dbReference>
<protein>
    <submittedName>
        <fullName evidence="2">GTP-binding protein HSR1</fullName>
    </submittedName>
</protein>
<dbReference type="EMBL" id="SSCJ01000018">
    <property type="protein sequence ID" value="MDI4510966.1"/>
    <property type="molecule type" value="Genomic_DNA"/>
</dbReference>
<dbReference type="SUPFAM" id="SSF52540">
    <property type="entry name" value="P-loop containing nucleoside triphosphate hydrolases"/>
    <property type="match status" value="1"/>
</dbReference>
<proteinExistence type="predicted"/>
<feature type="domain" description="G" evidence="1">
    <location>
        <begin position="12"/>
        <end position="77"/>
    </location>
</feature>
<dbReference type="InterPro" id="IPR027417">
    <property type="entry name" value="P-loop_NTPase"/>
</dbReference>
<name>A0AAW6TG52_FAUOS</name>
<gene>
    <name evidence="2" type="ORF">E6P75_12270</name>
</gene>
<accession>A0AAW6TG52</accession>
<dbReference type="Gene3D" id="3.40.50.300">
    <property type="entry name" value="P-loop containing nucleotide triphosphate hydrolases"/>
    <property type="match status" value="1"/>
</dbReference>
<comment type="caution">
    <text evidence="2">The sequence shown here is derived from an EMBL/GenBank/DDBJ whole genome shotgun (WGS) entry which is preliminary data.</text>
</comment>
<evidence type="ECO:0000313" key="2">
    <source>
        <dbReference type="EMBL" id="MDI4510966.1"/>
    </source>
</evidence>
<reference evidence="2" key="1">
    <citation type="submission" date="2019-04" db="EMBL/GenBank/DDBJ databases">
        <title>Moraxella osloensis CCUG 73412, isolated from corneal scrapings as causative agent of keratitis.</title>
        <authorList>
            <person name="Connolly G."/>
            <person name="Jaen-Luchoro D."/>
            <person name="Pinyeiro-Iglesias B."/>
            <person name="Curry A."/>
            <person name="Knowles S."/>
            <person name="Moore E.R.B."/>
        </authorList>
    </citation>
    <scope>NUCLEOTIDE SEQUENCE</scope>
    <source>
        <strain evidence="2">CCUG 73412</strain>
    </source>
</reference>
<sequence>MHSKGLLLPLDVLLVGATGVGKSSTINALFGNNVAKVGEGTDPETQVVAQYKISDYFRIHDSAGLGDSIVNDNRHSHNIIDVLTKTVSVGGDTSIPYGYIDLVTVILDGGSRDLGTSYKLLQDVILPVFDPKRITVLINQADMGMSGRYWNEDLQRPEPKLEQFLEEKAISVQERIKEATGLSIHKPICYSAYHEYNVDKILEHIKNHLPAKRRLIKIDQNTKQFIF</sequence>
<dbReference type="GO" id="GO:0005525">
    <property type="term" value="F:GTP binding"/>
    <property type="evidence" value="ECO:0007669"/>
    <property type="project" value="InterPro"/>
</dbReference>
<dbReference type="AlphaFoldDB" id="A0AAW6TG52"/>